<gene>
    <name evidence="5" type="ORF">EV356DRAFT_83704</name>
</gene>
<dbReference type="SMART" id="SM00066">
    <property type="entry name" value="GAL4"/>
    <property type="match status" value="1"/>
</dbReference>
<feature type="domain" description="Zn(2)-C6 fungal-type" evidence="4">
    <location>
        <begin position="14"/>
        <end position="42"/>
    </location>
</feature>
<accession>A0A6A6HD67</accession>
<dbReference type="EMBL" id="ML991787">
    <property type="protein sequence ID" value="KAF2236064.1"/>
    <property type="molecule type" value="Genomic_DNA"/>
</dbReference>
<dbReference type="PROSITE" id="PS50048">
    <property type="entry name" value="ZN2_CY6_FUNGAL_2"/>
    <property type="match status" value="1"/>
</dbReference>
<dbReference type="GO" id="GO:0008270">
    <property type="term" value="F:zinc ion binding"/>
    <property type="evidence" value="ECO:0007669"/>
    <property type="project" value="InterPro"/>
</dbReference>
<dbReference type="PANTHER" id="PTHR37534">
    <property type="entry name" value="TRANSCRIPTIONAL ACTIVATOR PROTEIN UGA3"/>
    <property type="match status" value="1"/>
</dbReference>
<dbReference type="SUPFAM" id="SSF57701">
    <property type="entry name" value="Zn2/Cys6 DNA-binding domain"/>
    <property type="match status" value="1"/>
</dbReference>
<dbReference type="CDD" id="cd00067">
    <property type="entry name" value="GAL4"/>
    <property type="match status" value="1"/>
</dbReference>
<dbReference type="Pfam" id="PF00172">
    <property type="entry name" value="Zn_clus"/>
    <property type="match status" value="1"/>
</dbReference>
<evidence type="ECO:0000259" key="4">
    <source>
        <dbReference type="PROSITE" id="PS50048"/>
    </source>
</evidence>
<dbReference type="PANTHER" id="PTHR37534:SF46">
    <property type="entry name" value="ZN(II)2CYS6 TRANSCRIPTION FACTOR (EUROFUNG)"/>
    <property type="match status" value="1"/>
</dbReference>
<dbReference type="GO" id="GO:0005634">
    <property type="term" value="C:nucleus"/>
    <property type="evidence" value="ECO:0007669"/>
    <property type="project" value="UniProtKB-SubCell"/>
</dbReference>
<dbReference type="AlphaFoldDB" id="A0A6A6HD67"/>
<dbReference type="InterPro" id="IPR036864">
    <property type="entry name" value="Zn2-C6_fun-type_DNA-bd_sf"/>
</dbReference>
<comment type="subcellular location">
    <subcellularLocation>
        <location evidence="1">Nucleus</location>
    </subcellularLocation>
</comment>
<feature type="region of interest" description="Disordered" evidence="3">
    <location>
        <begin position="90"/>
        <end position="109"/>
    </location>
</feature>
<dbReference type="Gene3D" id="4.10.240.10">
    <property type="entry name" value="Zn(2)-C6 fungal-type DNA-binding domain"/>
    <property type="match status" value="1"/>
</dbReference>
<evidence type="ECO:0000256" key="2">
    <source>
        <dbReference type="ARBA" id="ARBA00023242"/>
    </source>
</evidence>
<dbReference type="InterPro" id="IPR021858">
    <property type="entry name" value="Fun_TF"/>
</dbReference>
<keyword evidence="2" id="KW-0539">Nucleus</keyword>
<dbReference type="Proteomes" id="UP000800092">
    <property type="component" value="Unassembled WGS sequence"/>
</dbReference>
<sequence length="548" mass="61314">MGRESKKKTKTFTGCWTCRAKKRKCDEAVPSCSQCQDSGDQCAGYGAKLAWVGPDDKHQPSRRRLIRSETTWSDREVLDSATIDRYLAQTDEPSRAASENPDDEFAISPTSPFSVFRSSSASPHPQAGPSHIQPRMMASYADPLQDKLITDSLDFLPSHFVNHVGRILMPFEHERNPWQKTIPQVVFRPSTTNVQSAEHKSLYNAVLALAATHLIQKGVPNKEEMQAKASTHYGIATNELVKSIQTGNRDYGTFLAAVVTMMMIEVFRGQSGSWRTHLHGAWDFIRTRGSTEPWESDLLSMGLTHAWYTSAIICDSNVLCVQPSPNEAQPEARVRFEQALLRGMADCVVLGFTLGANPTIMKCITEIQRLKRLLQTNAITVEDLEQKSEDIRCRLNEVGSPGNGWLLPTTGLTEKFAEYHINAFKHAAFIYLARETQDAAPYMLEAHVAEIFRSVDAYFEAGGENFAVWPTFVAAAEACSEQHMAAARKWLEKAKQVGMGNRDHLGAILEEVWRRRSVESMVCGLEPSLITMDWKEVMSDLQIDVLLV</sequence>
<dbReference type="PROSITE" id="PS00463">
    <property type="entry name" value="ZN2_CY6_FUNGAL_1"/>
    <property type="match status" value="1"/>
</dbReference>
<evidence type="ECO:0000313" key="6">
    <source>
        <dbReference type="Proteomes" id="UP000800092"/>
    </source>
</evidence>
<evidence type="ECO:0000313" key="5">
    <source>
        <dbReference type="EMBL" id="KAF2236064.1"/>
    </source>
</evidence>
<evidence type="ECO:0000256" key="1">
    <source>
        <dbReference type="ARBA" id="ARBA00004123"/>
    </source>
</evidence>
<organism evidence="5 6">
    <name type="scientific">Viridothelium virens</name>
    <name type="common">Speckled blister lichen</name>
    <name type="synonym">Trypethelium virens</name>
    <dbReference type="NCBI Taxonomy" id="1048519"/>
    <lineage>
        <taxon>Eukaryota</taxon>
        <taxon>Fungi</taxon>
        <taxon>Dikarya</taxon>
        <taxon>Ascomycota</taxon>
        <taxon>Pezizomycotina</taxon>
        <taxon>Dothideomycetes</taxon>
        <taxon>Dothideomycetes incertae sedis</taxon>
        <taxon>Trypetheliales</taxon>
        <taxon>Trypetheliaceae</taxon>
        <taxon>Viridothelium</taxon>
    </lineage>
</organism>
<reference evidence="5" key="1">
    <citation type="journal article" date="2020" name="Stud. Mycol.">
        <title>101 Dothideomycetes genomes: a test case for predicting lifestyles and emergence of pathogens.</title>
        <authorList>
            <person name="Haridas S."/>
            <person name="Albert R."/>
            <person name="Binder M."/>
            <person name="Bloem J."/>
            <person name="Labutti K."/>
            <person name="Salamov A."/>
            <person name="Andreopoulos B."/>
            <person name="Baker S."/>
            <person name="Barry K."/>
            <person name="Bills G."/>
            <person name="Bluhm B."/>
            <person name="Cannon C."/>
            <person name="Castanera R."/>
            <person name="Culley D."/>
            <person name="Daum C."/>
            <person name="Ezra D."/>
            <person name="Gonzalez J."/>
            <person name="Henrissat B."/>
            <person name="Kuo A."/>
            <person name="Liang C."/>
            <person name="Lipzen A."/>
            <person name="Lutzoni F."/>
            <person name="Magnuson J."/>
            <person name="Mondo S."/>
            <person name="Nolan M."/>
            <person name="Ohm R."/>
            <person name="Pangilinan J."/>
            <person name="Park H.-J."/>
            <person name="Ramirez L."/>
            <person name="Alfaro M."/>
            <person name="Sun H."/>
            <person name="Tritt A."/>
            <person name="Yoshinaga Y."/>
            <person name="Zwiers L.-H."/>
            <person name="Turgeon B."/>
            <person name="Goodwin S."/>
            <person name="Spatafora J."/>
            <person name="Crous P."/>
            <person name="Grigoriev I."/>
        </authorList>
    </citation>
    <scope>NUCLEOTIDE SEQUENCE</scope>
    <source>
        <strain evidence="5">Tuck. ex Michener</strain>
    </source>
</reference>
<dbReference type="InterPro" id="IPR001138">
    <property type="entry name" value="Zn2Cys6_DnaBD"/>
</dbReference>
<dbReference type="GO" id="GO:0000981">
    <property type="term" value="F:DNA-binding transcription factor activity, RNA polymerase II-specific"/>
    <property type="evidence" value="ECO:0007669"/>
    <property type="project" value="InterPro"/>
</dbReference>
<dbReference type="Pfam" id="PF11951">
    <property type="entry name" value="Fungal_trans_2"/>
    <property type="match status" value="1"/>
</dbReference>
<protein>
    <recommendedName>
        <fullName evidence="4">Zn(2)-C6 fungal-type domain-containing protein</fullName>
    </recommendedName>
</protein>
<keyword evidence="6" id="KW-1185">Reference proteome</keyword>
<name>A0A6A6HD67_VIRVR</name>
<evidence type="ECO:0000256" key="3">
    <source>
        <dbReference type="SAM" id="MobiDB-lite"/>
    </source>
</evidence>
<dbReference type="OrthoDB" id="3477330at2759"/>
<proteinExistence type="predicted"/>